<dbReference type="Pfam" id="PF03765">
    <property type="entry name" value="CRAL_TRIO_N"/>
    <property type="match status" value="1"/>
</dbReference>
<dbReference type="Gene3D" id="3.40.525.10">
    <property type="entry name" value="CRAL-TRIO lipid binding domain"/>
    <property type="match status" value="1"/>
</dbReference>
<dbReference type="PROSITE" id="PS50191">
    <property type="entry name" value="CRAL_TRIO"/>
    <property type="match status" value="1"/>
</dbReference>
<accession>A0A8K0T8H5</accession>
<organism evidence="3 4">
    <name type="scientific">Plectosphaerella cucumerina</name>
    <dbReference type="NCBI Taxonomy" id="40658"/>
    <lineage>
        <taxon>Eukaryota</taxon>
        <taxon>Fungi</taxon>
        <taxon>Dikarya</taxon>
        <taxon>Ascomycota</taxon>
        <taxon>Pezizomycotina</taxon>
        <taxon>Sordariomycetes</taxon>
        <taxon>Hypocreomycetidae</taxon>
        <taxon>Glomerellales</taxon>
        <taxon>Plectosphaerellaceae</taxon>
        <taxon>Plectosphaerella</taxon>
    </lineage>
</organism>
<dbReference type="InterPro" id="IPR052432">
    <property type="entry name" value="PITP/CRAL-TRIO"/>
</dbReference>
<evidence type="ECO:0000259" key="2">
    <source>
        <dbReference type="PROSITE" id="PS50191"/>
    </source>
</evidence>
<dbReference type="AlphaFoldDB" id="A0A8K0T8H5"/>
<dbReference type="InterPro" id="IPR001251">
    <property type="entry name" value="CRAL-TRIO_dom"/>
</dbReference>
<reference evidence="3" key="1">
    <citation type="journal article" date="2021" name="Nat. Commun.">
        <title>Genetic determinants of endophytism in the Arabidopsis root mycobiome.</title>
        <authorList>
            <person name="Mesny F."/>
            <person name="Miyauchi S."/>
            <person name="Thiergart T."/>
            <person name="Pickel B."/>
            <person name="Atanasova L."/>
            <person name="Karlsson M."/>
            <person name="Huettel B."/>
            <person name="Barry K.W."/>
            <person name="Haridas S."/>
            <person name="Chen C."/>
            <person name="Bauer D."/>
            <person name="Andreopoulos W."/>
            <person name="Pangilinan J."/>
            <person name="LaButti K."/>
            <person name="Riley R."/>
            <person name="Lipzen A."/>
            <person name="Clum A."/>
            <person name="Drula E."/>
            <person name="Henrissat B."/>
            <person name="Kohler A."/>
            <person name="Grigoriev I.V."/>
            <person name="Martin F.M."/>
            <person name="Hacquard S."/>
        </authorList>
    </citation>
    <scope>NUCLEOTIDE SEQUENCE</scope>
    <source>
        <strain evidence="3">MPI-CAGE-AT-0016</strain>
    </source>
</reference>
<dbReference type="OrthoDB" id="43460at2759"/>
<dbReference type="InterPro" id="IPR036273">
    <property type="entry name" value="CRAL/TRIO_N_dom_sf"/>
</dbReference>
<evidence type="ECO:0000313" key="4">
    <source>
        <dbReference type="Proteomes" id="UP000813385"/>
    </source>
</evidence>
<sequence length="595" mass="66474">MRRALSRSLLHHPSPHRRLLPSLPALPIRQQRCYNRPHRIDAAKFPAPRPPASPHFICGPPSSHRNALTPALNSPTEARDHPLHSGVDRISISAVLVLLCIGYGLQTAWSQPDSQDPARDIFTDEPTPDDDMAQQALPGRPGNLTREQEDKLLLLWTKVLNISGVGDPNDTDPKTNGIEGGAAQPEPEAEQPKKKLGFWSSKKSSSSQTPASPSANSAAAAALDDKYGQTQEYFDAIATLTPEQLHKTIWNMIKFDDPDAVMLRFLRARKWDVDRALVMLVSTMKWRLTEMHVDEDVMVNGEEHAAAEAEKDPKGFMKDFITHFRMGKTYLHGVDKGGHPLCITRVRLHKPGELSNDALERYTIFILEQGRMTVRPPVDTATVIFDLTGFSLANMDYTPVKFVIKALEANYPECLESILVHKAPWIFQGIWKVIKGWLDPVVASKVHFTNNVKDLEAFIELNRIPKELEGQEDWEYKYIEPVPGENDKMKDTATRDKLVEQHNKNIAEYDAATRRWVAAKGTETEEGKAVKAERAQVMQKLKESYWQMDPYTRARSILDREGVIQGAGKVDFYPTKAPAAAAPAPAEAAAPNGSS</sequence>
<dbReference type="Pfam" id="PF00650">
    <property type="entry name" value="CRAL_TRIO"/>
    <property type="match status" value="1"/>
</dbReference>
<protein>
    <submittedName>
        <fullName evidence="3">Phosphatidylinositol transfer protein CSR1</fullName>
    </submittedName>
</protein>
<feature type="region of interest" description="Disordered" evidence="1">
    <location>
        <begin position="164"/>
        <end position="217"/>
    </location>
</feature>
<feature type="compositionally biased region" description="Low complexity" evidence="1">
    <location>
        <begin position="200"/>
        <end position="217"/>
    </location>
</feature>
<dbReference type="SMART" id="SM00516">
    <property type="entry name" value="SEC14"/>
    <property type="match status" value="1"/>
</dbReference>
<feature type="region of interest" description="Disordered" evidence="1">
    <location>
        <begin position="109"/>
        <end position="144"/>
    </location>
</feature>
<keyword evidence="4" id="KW-1185">Reference proteome</keyword>
<dbReference type="PANTHER" id="PTHR46590">
    <property type="entry name" value="PHOSPHATIDYLINOSITOL TRANSFER PROTEIN CSR1-RELATED"/>
    <property type="match status" value="1"/>
</dbReference>
<dbReference type="InterPro" id="IPR011074">
    <property type="entry name" value="CRAL/TRIO_N_dom"/>
</dbReference>
<dbReference type="SUPFAM" id="SSF52087">
    <property type="entry name" value="CRAL/TRIO domain"/>
    <property type="match status" value="1"/>
</dbReference>
<dbReference type="CDD" id="cd00170">
    <property type="entry name" value="SEC14"/>
    <property type="match status" value="1"/>
</dbReference>
<evidence type="ECO:0000313" key="3">
    <source>
        <dbReference type="EMBL" id="KAH7349380.1"/>
    </source>
</evidence>
<proteinExistence type="predicted"/>
<dbReference type="InterPro" id="IPR036865">
    <property type="entry name" value="CRAL-TRIO_dom_sf"/>
</dbReference>
<dbReference type="Proteomes" id="UP000813385">
    <property type="component" value="Unassembled WGS sequence"/>
</dbReference>
<comment type="caution">
    <text evidence="3">The sequence shown here is derived from an EMBL/GenBank/DDBJ whole genome shotgun (WGS) entry which is preliminary data.</text>
</comment>
<dbReference type="PANTHER" id="PTHR46590:SF1">
    <property type="entry name" value="PHOSPHATIDYLINOSITOL TRANSFER PROTEIN CSR1"/>
    <property type="match status" value="1"/>
</dbReference>
<gene>
    <name evidence="3" type="ORF">B0T11DRAFT_232663</name>
</gene>
<dbReference type="SUPFAM" id="SSF46938">
    <property type="entry name" value="CRAL/TRIO N-terminal domain"/>
    <property type="match status" value="1"/>
</dbReference>
<dbReference type="SMART" id="SM01100">
    <property type="entry name" value="CRAL_TRIO_N"/>
    <property type="match status" value="1"/>
</dbReference>
<dbReference type="EMBL" id="JAGPXD010000006">
    <property type="protein sequence ID" value="KAH7349380.1"/>
    <property type="molecule type" value="Genomic_DNA"/>
</dbReference>
<name>A0A8K0T8H5_9PEZI</name>
<feature type="domain" description="CRAL-TRIO" evidence="2">
    <location>
        <begin position="331"/>
        <end position="476"/>
    </location>
</feature>
<evidence type="ECO:0000256" key="1">
    <source>
        <dbReference type="SAM" id="MobiDB-lite"/>
    </source>
</evidence>